<dbReference type="EMBL" id="JAAOIW010000002">
    <property type="protein sequence ID" value="NHN29437.1"/>
    <property type="molecule type" value="Genomic_DNA"/>
</dbReference>
<organism evidence="1 2">
    <name type="scientific">Paenibacillus agricola</name>
    <dbReference type="NCBI Taxonomy" id="2716264"/>
    <lineage>
        <taxon>Bacteria</taxon>
        <taxon>Bacillati</taxon>
        <taxon>Bacillota</taxon>
        <taxon>Bacilli</taxon>
        <taxon>Bacillales</taxon>
        <taxon>Paenibacillaceae</taxon>
        <taxon>Paenibacillus</taxon>
    </lineage>
</organism>
<protein>
    <submittedName>
        <fullName evidence="1">Uncharacterized protein</fullName>
    </submittedName>
</protein>
<gene>
    <name evidence="1" type="ORF">G9U52_06280</name>
</gene>
<proteinExistence type="predicted"/>
<dbReference type="Proteomes" id="UP001165962">
    <property type="component" value="Unassembled WGS sequence"/>
</dbReference>
<evidence type="ECO:0000313" key="1">
    <source>
        <dbReference type="EMBL" id="NHN29437.1"/>
    </source>
</evidence>
<dbReference type="InterPro" id="IPR047907">
    <property type="entry name" value="CD1375-like"/>
</dbReference>
<sequence length="47" mass="5193">MTLDERMIAAAVQLIRAGRRTIEDVPTTIRQQVEQALNAADQPKSGE</sequence>
<reference evidence="1" key="1">
    <citation type="submission" date="2020-03" db="EMBL/GenBank/DDBJ databases">
        <title>Draft sequencing of Paenibacilllus sp. S3N08.</title>
        <authorList>
            <person name="Kim D.-U."/>
        </authorList>
    </citation>
    <scope>NUCLEOTIDE SEQUENCE</scope>
    <source>
        <strain evidence="1">S3N08</strain>
    </source>
</reference>
<keyword evidence="2" id="KW-1185">Reference proteome</keyword>
<comment type="caution">
    <text evidence="1">The sequence shown here is derived from an EMBL/GenBank/DDBJ whole genome shotgun (WGS) entry which is preliminary data.</text>
</comment>
<evidence type="ECO:0000313" key="2">
    <source>
        <dbReference type="Proteomes" id="UP001165962"/>
    </source>
</evidence>
<dbReference type="NCBIfam" id="NF040910">
    <property type="entry name" value="CD1375_fam"/>
    <property type="match status" value="1"/>
</dbReference>
<name>A0ABX0IZL9_9BACL</name>
<dbReference type="RefSeq" id="WP_166146747.1">
    <property type="nucleotide sequence ID" value="NZ_JAAOIW010000002.1"/>
</dbReference>
<accession>A0ABX0IZL9</accession>